<accession>A0ABP5NQV7</accession>
<evidence type="ECO:0000313" key="2">
    <source>
        <dbReference type="Proteomes" id="UP001500432"/>
    </source>
</evidence>
<gene>
    <name evidence="1" type="ORF">GCM10009849_28200</name>
</gene>
<sequence length="170" mass="18670">MTTAPDRQPLRLRRSAALRAHPSSHVPACAPRPATDEDLAGRWGRLHATLVNAGLDEEQAWTEVARIAADELWSDAATRLRGHRAAAEREDARAVALTLQSVRGVLQPLTLRPGDLPAARNAIARARLRLQHNRELLQRLHRPHPELERTGQAFAALEAFLAARGSQHAG</sequence>
<name>A0ABP5NQV7_9MICC</name>
<comment type="caution">
    <text evidence="1">The sequence shown here is derived from an EMBL/GenBank/DDBJ whole genome shotgun (WGS) entry which is preliminary data.</text>
</comment>
<reference evidence="2" key="1">
    <citation type="journal article" date="2019" name="Int. J. Syst. Evol. Microbiol.">
        <title>The Global Catalogue of Microorganisms (GCM) 10K type strain sequencing project: providing services to taxonomists for standard genome sequencing and annotation.</title>
        <authorList>
            <consortium name="The Broad Institute Genomics Platform"/>
            <consortium name="The Broad Institute Genome Sequencing Center for Infectious Disease"/>
            <person name="Wu L."/>
            <person name="Ma J."/>
        </authorList>
    </citation>
    <scope>NUCLEOTIDE SEQUENCE [LARGE SCALE GENOMIC DNA]</scope>
    <source>
        <strain evidence="2">JCM 16034</strain>
    </source>
</reference>
<dbReference type="Proteomes" id="UP001500432">
    <property type="component" value="Unassembled WGS sequence"/>
</dbReference>
<dbReference type="EMBL" id="BAAAQW010000008">
    <property type="protein sequence ID" value="GAA2201911.1"/>
    <property type="molecule type" value="Genomic_DNA"/>
</dbReference>
<keyword evidence="2" id="KW-1185">Reference proteome</keyword>
<organism evidence="1 2">
    <name type="scientific">Sinomonas flava</name>
    <dbReference type="NCBI Taxonomy" id="496857"/>
    <lineage>
        <taxon>Bacteria</taxon>
        <taxon>Bacillati</taxon>
        <taxon>Actinomycetota</taxon>
        <taxon>Actinomycetes</taxon>
        <taxon>Micrococcales</taxon>
        <taxon>Micrococcaceae</taxon>
        <taxon>Sinomonas</taxon>
    </lineage>
</organism>
<protein>
    <submittedName>
        <fullName evidence="1">Uncharacterized protein</fullName>
    </submittedName>
</protein>
<proteinExistence type="predicted"/>
<dbReference type="RefSeq" id="WP_344300392.1">
    <property type="nucleotide sequence ID" value="NZ_BAAAQW010000008.1"/>
</dbReference>
<evidence type="ECO:0000313" key="1">
    <source>
        <dbReference type="EMBL" id="GAA2201911.1"/>
    </source>
</evidence>